<sequence length="80" mass="9121">MKFILIQPYFIKYIWNPWEKKDEQGNIIGEPEFIKKCENGVCTFMRKDTTATGDSSSPNQNSQQSCPVSGATKNESKKDN</sequence>
<evidence type="ECO:0000256" key="1">
    <source>
        <dbReference type="SAM" id="MobiDB-lite"/>
    </source>
</evidence>
<dbReference type="AlphaFoldDB" id="A0A9J6BVM1"/>
<dbReference type="OrthoDB" id="10062823at2759"/>
<feature type="region of interest" description="Disordered" evidence="1">
    <location>
        <begin position="48"/>
        <end position="80"/>
    </location>
</feature>
<evidence type="ECO:0000313" key="3">
    <source>
        <dbReference type="Proteomes" id="UP001107558"/>
    </source>
</evidence>
<comment type="caution">
    <text evidence="2">The sequence shown here is derived from an EMBL/GenBank/DDBJ whole genome shotgun (WGS) entry which is preliminary data.</text>
</comment>
<organism evidence="2 3">
    <name type="scientific">Polypedilum vanderplanki</name>
    <name type="common">Sleeping chironomid midge</name>
    <dbReference type="NCBI Taxonomy" id="319348"/>
    <lineage>
        <taxon>Eukaryota</taxon>
        <taxon>Metazoa</taxon>
        <taxon>Ecdysozoa</taxon>
        <taxon>Arthropoda</taxon>
        <taxon>Hexapoda</taxon>
        <taxon>Insecta</taxon>
        <taxon>Pterygota</taxon>
        <taxon>Neoptera</taxon>
        <taxon>Endopterygota</taxon>
        <taxon>Diptera</taxon>
        <taxon>Nematocera</taxon>
        <taxon>Chironomoidea</taxon>
        <taxon>Chironomidae</taxon>
        <taxon>Chironominae</taxon>
        <taxon>Polypedilum</taxon>
        <taxon>Polypedilum</taxon>
    </lineage>
</organism>
<evidence type="ECO:0000313" key="2">
    <source>
        <dbReference type="EMBL" id="KAG5673969.1"/>
    </source>
</evidence>
<reference evidence="2" key="1">
    <citation type="submission" date="2021-03" db="EMBL/GenBank/DDBJ databases">
        <title>Chromosome level genome of the anhydrobiotic midge Polypedilum vanderplanki.</title>
        <authorList>
            <person name="Yoshida Y."/>
            <person name="Kikawada T."/>
            <person name="Gusev O."/>
        </authorList>
    </citation>
    <scope>NUCLEOTIDE SEQUENCE</scope>
    <source>
        <strain evidence="2">NIAS01</strain>
        <tissue evidence="2">Whole body or cell culture</tissue>
    </source>
</reference>
<dbReference type="Proteomes" id="UP001107558">
    <property type="component" value="Chromosome 3"/>
</dbReference>
<protein>
    <submittedName>
        <fullName evidence="2">Uncharacterized protein</fullName>
    </submittedName>
</protein>
<dbReference type="EMBL" id="JADBJN010000003">
    <property type="protein sequence ID" value="KAG5673969.1"/>
    <property type="molecule type" value="Genomic_DNA"/>
</dbReference>
<feature type="compositionally biased region" description="Low complexity" evidence="1">
    <location>
        <begin position="55"/>
        <end position="65"/>
    </location>
</feature>
<dbReference type="Pfam" id="PF14975">
    <property type="entry name" value="DUF4512"/>
    <property type="match status" value="1"/>
</dbReference>
<proteinExistence type="predicted"/>
<name>A0A9J6BVM1_POLVA</name>
<keyword evidence="3" id="KW-1185">Reference proteome</keyword>
<dbReference type="InterPro" id="IPR026776">
    <property type="entry name" value="UPF0729_C18orf32-like"/>
</dbReference>
<accession>A0A9J6BVM1</accession>
<gene>
    <name evidence="2" type="ORF">PVAND_003965</name>
</gene>